<reference evidence="1 2" key="1">
    <citation type="journal article" date="2021" name="Front. Genet.">
        <title>Chromosome-Level Genome Assembly Reveals Significant Gene Expansion in the Toll and IMD Signaling Pathways of Dendrolimus kikuchii.</title>
        <authorList>
            <person name="Zhou J."/>
            <person name="Wu P."/>
            <person name="Xiong Z."/>
            <person name="Liu N."/>
            <person name="Zhao N."/>
            <person name="Ji M."/>
            <person name="Qiu Y."/>
            <person name="Yang B."/>
        </authorList>
    </citation>
    <scope>NUCLEOTIDE SEQUENCE [LARGE SCALE GENOMIC DNA]</scope>
    <source>
        <strain evidence="1">Ann1</strain>
    </source>
</reference>
<evidence type="ECO:0000313" key="1">
    <source>
        <dbReference type="EMBL" id="KAJ0172197.1"/>
    </source>
</evidence>
<proteinExistence type="predicted"/>
<organism evidence="1 2">
    <name type="scientific">Dendrolimus kikuchii</name>
    <dbReference type="NCBI Taxonomy" id="765133"/>
    <lineage>
        <taxon>Eukaryota</taxon>
        <taxon>Metazoa</taxon>
        <taxon>Ecdysozoa</taxon>
        <taxon>Arthropoda</taxon>
        <taxon>Hexapoda</taxon>
        <taxon>Insecta</taxon>
        <taxon>Pterygota</taxon>
        <taxon>Neoptera</taxon>
        <taxon>Endopterygota</taxon>
        <taxon>Lepidoptera</taxon>
        <taxon>Glossata</taxon>
        <taxon>Ditrysia</taxon>
        <taxon>Bombycoidea</taxon>
        <taxon>Lasiocampidae</taxon>
        <taxon>Dendrolimus</taxon>
    </lineage>
</organism>
<protein>
    <submittedName>
        <fullName evidence="1">Uncharacterized protein</fullName>
    </submittedName>
</protein>
<name>A0ACC1CL31_9NEOP</name>
<keyword evidence="2" id="KW-1185">Reference proteome</keyword>
<dbReference type="Proteomes" id="UP000824533">
    <property type="component" value="Linkage Group LG22"/>
</dbReference>
<evidence type="ECO:0000313" key="2">
    <source>
        <dbReference type="Proteomes" id="UP000824533"/>
    </source>
</evidence>
<dbReference type="EMBL" id="CM034408">
    <property type="protein sequence ID" value="KAJ0172197.1"/>
    <property type="molecule type" value="Genomic_DNA"/>
</dbReference>
<comment type="caution">
    <text evidence="1">The sequence shown here is derived from an EMBL/GenBank/DDBJ whole genome shotgun (WGS) entry which is preliminary data.</text>
</comment>
<gene>
    <name evidence="1" type="ORF">K1T71_012170</name>
</gene>
<accession>A0ACC1CL31</accession>
<sequence length="350" mass="39887">MHLLFWIFNEILNSVLAELPLEHIHSSQYLHDNENPDNQHFLAFGYTNLSFTHAESPVWDPDIQMLYWVDVLNQDVHALEYYTGNHKVKHISYGEVNVIVPVKNSSRLLIGVRSEVYLLDWNREGDAALRHIAVLDPTKPDNILNEGKADAYGRFWGGTKGPQNRDKVELDQAALYSMEKPCYQPHIHLKPVTLSNGLVWSLNNSVLFYIDSATSKIEAFDYNLDKGEISNRRLILDIKEYGYTKSCPDGMTIDRNGMLWVALMFDGSIIRINPDARYVIEKYKLPVSRTTSLTWAGRDLSDLIVTTSRRNMDEDELSREALSGAIFILHGMGTSGVPDHKVVFPNADTY</sequence>